<gene>
    <name evidence="1" type="ORF">RPERSI_LOCUS14992</name>
</gene>
<keyword evidence="2" id="KW-1185">Reference proteome</keyword>
<comment type="caution">
    <text evidence="1">The sequence shown here is derived from an EMBL/GenBank/DDBJ whole genome shotgun (WGS) entry which is preliminary data.</text>
</comment>
<name>A0ACA9QM35_9GLOM</name>
<feature type="non-terminal residue" evidence="1">
    <location>
        <position position="1"/>
    </location>
</feature>
<protein>
    <submittedName>
        <fullName evidence="1">28673_t:CDS:1</fullName>
    </submittedName>
</protein>
<proteinExistence type="predicted"/>
<accession>A0ACA9QM35</accession>
<evidence type="ECO:0000313" key="2">
    <source>
        <dbReference type="Proteomes" id="UP000789920"/>
    </source>
</evidence>
<feature type="non-terminal residue" evidence="1">
    <location>
        <position position="49"/>
    </location>
</feature>
<sequence>YLNTLEDGTRICKACDKDKGAIGRWGSLTLLSTVTRYFEQKHPNTFREF</sequence>
<dbReference type="EMBL" id="CAJVQC010035362">
    <property type="protein sequence ID" value="CAG8758760.1"/>
    <property type="molecule type" value="Genomic_DNA"/>
</dbReference>
<reference evidence="1" key="1">
    <citation type="submission" date="2021-06" db="EMBL/GenBank/DDBJ databases">
        <authorList>
            <person name="Kallberg Y."/>
            <person name="Tangrot J."/>
            <person name="Rosling A."/>
        </authorList>
    </citation>
    <scope>NUCLEOTIDE SEQUENCE</scope>
    <source>
        <strain evidence="1">MA461A</strain>
    </source>
</reference>
<evidence type="ECO:0000313" key="1">
    <source>
        <dbReference type="EMBL" id="CAG8758760.1"/>
    </source>
</evidence>
<dbReference type="Proteomes" id="UP000789920">
    <property type="component" value="Unassembled WGS sequence"/>
</dbReference>
<organism evidence="1 2">
    <name type="scientific">Racocetra persica</name>
    <dbReference type="NCBI Taxonomy" id="160502"/>
    <lineage>
        <taxon>Eukaryota</taxon>
        <taxon>Fungi</taxon>
        <taxon>Fungi incertae sedis</taxon>
        <taxon>Mucoromycota</taxon>
        <taxon>Glomeromycotina</taxon>
        <taxon>Glomeromycetes</taxon>
        <taxon>Diversisporales</taxon>
        <taxon>Gigasporaceae</taxon>
        <taxon>Racocetra</taxon>
    </lineage>
</organism>